<feature type="transmembrane region" description="Helical" evidence="1">
    <location>
        <begin position="48"/>
        <end position="68"/>
    </location>
</feature>
<sequence length="166" mass="18288">MLPLAPSSKPWLAPELPLALFGFLLNFVWEMWAVPFYAAIGAANHWDVIWLCTQATFGDVVILLAAFWGAAIVARTRAWVLTPRPLPFAVYLGIGLAVTVVFEHLATEMWDRWAYAEAAPVLPLLGTGLAPLLQWLLLPPLALGLSRNHLLGAAHIHESMNQSDQE</sequence>
<feature type="transmembrane region" description="Helical" evidence="1">
    <location>
        <begin position="20"/>
        <end position="41"/>
    </location>
</feature>
<keyword evidence="3" id="KW-1185">Reference proteome</keyword>
<keyword evidence="1" id="KW-1133">Transmembrane helix</keyword>
<keyword evidence="1" id="KW-0472">Membrane</keyword>
<evidence type="ECO:0008006" key="4">
    <source>
        <dbReference type="Google" id="ProtNLM"/>
    </source>
</evidence>
<dbReference type="Proteomes" id="UP001259982">
    <property type="component" value="Unassembled WGS sequence"/>
</dbReference>
<proteinExistence type="predicted"/>
<keyword evidence="1" id="KW-0812">Transmembrane</keyword>
<evidence type="ECO:0000313" key="3">
    <source>
        <dbReference type="Proteomes" id="UP001259982"/>
    </source>
</evidence>
<feature type="transmembrane region" description="Helical" evidence="1">
    <location>
        <begin position="88"/>
        <end position="106"/>
    </location>
</feature>
<reference evidence="2 3" key="1">
    <citation type="submission" date="2023-09" db="EMBL/GenBank/DDBJ databases">
        <authorList>
            <person name="Rey-Velasco X."/>
        </authorList>
    </citation>
    <scope>NUCLEOTIDE SEQUENCE [LARGE SCALE GENOMIC DNA]</scope>
    <source>
        <strain evidence="2 3">P385</strain>
    </source>
</reference>
<organism evidence="2 3">
    <name type="scientific">Spectribacter acetivorans</name>
    <dbReference type="NCBI Taxonomy" id="3075603"/>
    <lineage>
        <taxon>Bacteria</taxon>
        <taxon>Pseudomonadati</taxon>
        <taxon>Pseudomonadota</taxon>
        <taxon>Gammaproteobacteria</taxon>
        <taxon>Salinisphaerales</taxon>
        <taxon>Salinisphaeraceae</taxon>
        <taxon>Spectribacter</taxon>
    </lineage>
</organism>
<dbReference type="RefSeq" id="WP_311660518.1">
    <property type="nucleotide sequence ID" value="NZ_JAVRHY010000022.1"/>
</dbReference>
<gene>
    <name evidence="2" type="ORF">RM531_15250</name>
</gene>
<evidence type="ECO:0000256" key="1">
    <source>
        <dbReference type="SAM" id="Phobius"/>
    </source>
</evidence>
<comment type="caution">
    <text evidence="2">The sequence shown here is derived from an EMBL/GenBank/DDBJ whole genome shotgun (WGS) entry which is preliminary data.</text>
</comment>
<accession>A0ABU3BC28</accession>
<protein>
    <recommendedName>
        <fullName evidence="4">DUF2569 domain-containing protein</fullName>
    </recommendedName>
</protein>
<feature type="transmembrane region" description="Helical" evidence="1">
    <location>
        <begin position="118"/>
        <end position="138"/>
    </location>
</feature>
<name>A0ABU3BC28_9GAMM</name>
<dbReference type="EMBL" id="JAVRHY010000022">
    <property type="protein sequence ID" value="MDT0619829.1"/>
    <property type="molecule type" value="Genomic_DNA"/>
</dbReference>
<evidence type="ECO:0000313" key="2">
    <source>
        <dbReference type="EMBL" id="MDT0619829.1"/>
    </source>
</evidence>